<sequence>MQMVFKKQSAFMQTITIIFYLMIVMVGTPAYAAITASVSEITVDKSSVALGQKIVFSSKVMVNQSFSGRFQFNLRKRDTKQDFQISSVMASFVAGKLSTQQVSYLLPKNLPDGIYDLSGAAYFNNPWSKVGESIRAVTIKSKIFSINAITPEPASIWRDEFTTNLNAWVDHNFWEKVPGGRLDNNGAIWFPFPAGNLASLVSGQLYLRN</sequence>
<reference evidence="1 2" key="1">
    <citation type="submission" date="2017-01" db="EMBL/GenBank/DDBJ databases">
        <title>Novel large sulfur bacteria in the metagenomes of groundwater-fed chemosynthetic microbial mats in the Lake Huron basin.</title>
        <authorList>
            <person name="Sharrar A.M."/>
            <person name="Flood B.E."/>
            <person name="Bailey J.V."/>
            <person name="Jones D.S."/>
            <person name="Biddanda B."/>
            <person name="Ruberg S.A."/>
            <person name="Marcus D.N."/>
            <person name="Dick G.J."/>
        </authorList>
    </citation>
    <scope>NUCLEOTIDE SEQUENCE [LARGE SCALE GENOMIC DNA]</scope>
    <source>
        <strain evidence="1">A8</strain>
    </source>
</reference>
<organism evidence="1 2">
    <name type="scientific">Thiothrix lacustris</name>
    <dbReference type="NCBI Taxonomy" id="525917"/>
    <lineage>
        <taxon>Bacteria</taxon>
        <taxon>Pseudomonadati</taxon>
        <taxon>Pseudomonadota</taxon>
        <taxon>Gammaproteobacteria</taxon>
        <taxon>Thiotrichales</taxon>
        <taxon>Thiotrichaceae</taxon>
        <taxon>Thiothrix</taxon>
    </lineage>
</organism>
<comment type="caution">
    <text evidence="1">The sequence shown here is derived from an EMBL/GenBank/DDBJ whole genome shotgun (WGS) entry which is preliminary data.</text>
</comment>
<dbReference type="Proteomes" id="UP000192491">
    <property type="component" value="Unassembled WGS sequence"/>
</dbReference>
<evidence type="ECO:0000313" key="1">
    <source>
        <dbReference type="EMBL" id="OQX04350.1"/>
    </source>
</evidence>
<protein>
    <submittedName>
        <fullName evidence="1">Uncharacterized protein</fullName>
    </submittedName>
</protein>
<name>A0A1Y1QFE9_9GAMM</name>
<dbReference type="AlphaFoldDB" id="A0A1Y1QFE9"/>
<dbReference type="EMBL" id="MTEJ01000344">
    <property type="protein sequence ID" value="OQX04350.1"/>
    <property type="molecule type" value="Genomic_DNA"/>
</dbReference>
<accession>A0A1Y1QFE9</accession>
<evidence type="ECO:0000313" key="2">
    <source>
        <dbReference type="Proteomes" id="UP000192491"/>
    </source>
</evidence>
<gene>
    <name evidence="1" type="ORF">BWK73_36480</name>
</gene>
<proteinExistence type="predicted"/>